<name>A0A2D3D690_9BIFI</name>
<proteinExistence type="predicted"/>
<gene>
    <name evidence="1" type="ORF">BcFMB_05035</name>
</gene>
<dbReference type="KEGG" id="bcho:BcFMB_05035"/>
<sequence length="288" mass="31965">MRRHPHTMTNEEPKDWKTLEPFNDIRLVVADMDGTLLDGDSQIPLGFKPMLDRLTQLGVRFVPASGRQYQTLERMFADAPQRLPIIAENGNVVALDGKVIETHGVSGAIVDETIAMTERTSEDLGLVICALGGAYVSRDDAPFIAEASKYYTKLTVVPDLREVLRYKDEQILKLAIFDFGDAQAMAERELGFVESPYTATASSAHWVDIMDGHVNKGESVKALQRALGVTRAQTMVFGDYPNDIGMLREGEYSFAMANAHPQVRKVAHYLAPANTEEGVIRVVDRLVR</sequence>
<dbReference type="PANTHER" id="PTHR10000:SF53">
    <property type="entry name" value="5-AMINO-6-(5-PHOSPHO-D-RIBITYLAMINO)URACIL PHOSPHATASE YBJI-RELATED"/>
    <property type="match status" value="1"/>
</dbReference>
<evidence type="ECO:0000313" key="1">
    <source>
        <dbReference type="EMBL" id="ATU20386.1"/>
    </source>
</evidence>
<dbReference type="InterPro" id="IPR000150">
    <property type="entry name" value="Cof"/>
</dbReference>
<dbReference type="InterPro" id="IPR036412">
    <property type="entry name" value="HAD-like_sf"/>
</dbReference>
<dbReference type="EMBL" id="CP018044">
    <property type="protein sequence ID" value="ATU20386.1"/>
    <property type="molecule type" value="Genomic_DNA"/>
</dbReference>
<dbReference type="Pfam" id="PF08282">
    <property type="entry name" value="Hydrolase_3"/>
    <property type="match status" value="1"/>
</dbReference>
<evidence type="ECO:0000313" key="2">
    <source>
        <dbReference type="Proteomes" id="UP000229907"/>
    </source>
</evidence>
<dbReference type="CDD" id="cd07518">
    <property type="entry name" value="HAD_YbiV-Like"/>
    <property type="match status" value="1"/>
</dbReference>
<dbReference type="NCBIfam" id="TIGR00099">
    <property type="entry name" value="Cof-subfamily"/>
    <property type="match status" value="1"/>
</dbReference>
<dbReference type="PANTHER" id="PTHR10000">
    <property type="entry name" value="PHOSPHOSERINE PHOSPHATASE"/>
    <property type="match status" value="1"/>
</dbReference>
<protein>
    <submittedName>
        <fullName evidence="1">HAD family hydrolase</fullName>
    </submittedName>
</protein>
<reference evidence="1 2" key="1">
    <citation type="submission" date="2016-11" db="EMBL/GenBank/DDBJ databases">
        <title>complete genome sequence of Bifidobacterium choerinum strain FMB-1.</title>
        <authorList>
            <person name="Park C.-S."/>
            <person name="Jung D.-H."/>
            <person name="Choi D.-S."/>
        </authorList>
    </citation>
    <scope>NUCLEOTIDE SEQUENCE [LARGE SCALE GENOMIC DNA]</scope>
    <source>
        <strain evidence="1 2">FMB-1</strain>
    </source>
</reference>
<dbReference type="Gene3D" id="3.30.1240.10">
    <property type="match status" value="1"/>
</dbReference>
<dbReference type="AlphaFoldDB" id="A0A2D3D690"/>
<dbReference type="GO" id="GO:0000287">
    <property type="term" value="F:magnesium ion binding"/>
    <property type="evidence" value="ECO:0007669"/>
    <property type="project" value="TreeGrafter"/>
</dbReference>
<dbReference type="InterPro" id="IPR023214">
    <property type="entry name" value="HAD_sf"/>
</dbReference>
<accession>A0A2D3D690</accession>
<dbReference type="Proteomes" id="UP000229907">
    <property type="component" value="Chromosome"/>
</dbReference>
<dbReference type="SFLD" id="SFLDG01140">
    <property type="entry name" value="C2.B:_Phosphomannomutase_and_P"/>
    <property type="match status" value="1"/>
</dbReference>
<dbReference type="InterPro" id="IPR006379">
    <property type="entry name" value="HAD-SF_hydro_IIB"/>
</dbReference>
<dbReference type="GO" id="GO:0005829">
    <property type="term" value="C:cytosol"/>
    <property type="evidence" value="ECO:0007669"/>
    <property type="project" value="TreeGrafter"/>
</dbReference>
<dbReference type="SFLD" id="SFLDS00003">
    <property type="entry name" value="Haloacid_Dehalogenase"/>
    <property type="match status" value="1"/>
</dbReference>
<dbReference type="NCBIfam" id="TIGR01484">
    <property type="entry name" value="HAD-SF-IIB"/>
    <property type="match status" value="1"/>
</dbReference>
<dbReference type="Gene3D" id="3.40.50.1000">
    <property type="entry name" value="HAD superfamily/HAD-like"/>
    <property type="match status" value="1"/>
</dbReference>
<dbReference type="GO" id="GO:0016791">
    <property type="term" value="F:phosphatase activity"/>
    <property type="evidence" value="ECO:0007669"/>
    <property type="project" value="UniProtKB-ARBA"/>
</dbReference>
<keyword evidence="1" id="KW-0378">Hydrolase</keyword>
<dbReference type="SUPFAM" id="SSF56784">
    <property type="entry name" value="HAD-like"/>
    <property type="match status" value="1"/>
</dbReference>
<organism evidence="1 2">
    <name type="scientific">Bifidobacterium choerinum</name>
    <dbReference type="NCBI Taxonomy" id="35760"/>
    <lineage>
        <taxon>Bacteria</taxon>
        <taxon>Bacillati</taxon>
        <taxon>Actinomycetota</taxon>
        <taxon>Actinomycetes</taxon>
        <taxon>Bifidobacteriales</taxon>
        <taxon>Bifidobacteriaceae</taxon>
        <taxon>Bifidobacterium</taxon>
    </lineage>
</organism>